<evidence type="ECO:0000256" key="5">
    <source>
        <dbReference type="SAM" id="Phobius"/>
    </source>
</evidence>
<dbReference type="EMBL" id="FWEV01000147">
    <property type="protein sequence ID" value="SLM30540.1"/>
    <property type="molecule type" value="Genomic_DNA"/>
</dbReference>
<feature type="transmembrane region" description="Helical" evidence="5">
    <location>
        <begin position="21"/>
        <end position="47"/>
    </location>
</feature>
<feature type="transmembrane region" description="Helical" evidence="5">
    <location>
        <begin position="144"/>
        <end position="176"/>
    </location>
</feature>
<feature type="transmembrane region" description="Helical" evidence="5">
    <location>
        <begin position="67"/>
        <end position="100"/>
    </location>
</feature>
<accession>A0A1W1HDI8</accession>
<dbReference type="RefSeq" id="WP_080808673.1">
    <property type="nucleotide sequence ID" value="NZ_LT828562.1"/>
</dbReference>
<dbReference type="OrthoDB" id="5416286at2"/>
<dbReference type="AlphaFoldDB" id="A0A1W1HDI8"/>
<name>A0A1W1HDI8_9BACT</name>
<keyword evidence="3 5" id="KW-1133">Transmembrane helix</keyword>
<keyword evidence="2 5" id="KW-0812">Transmembrane</keyword>
<protein>
    <recommendedName>
        <fullName evidence="8">CysZ protein</fullName>
    </recommendedName>
</protein>
<dbReference type="InterPro" id="IPR059112">
    <property type="entry name" value="CysZ/EI24"/>
</dbReference>
<dbReference type="Pfam" id="PF07264">
    <property type="entry name" value="EI24"/>
    <property type="match status" value="1"/>
</dbReference>
<evidence type="ECO:0000256" key="3">
    <source>
        <dbReference type="ARBA" id="ARBA00022989"/>
    </source>
</evidence>
<sequence length="239" mass="26790">MSFIKGIIYNLKGLAMGLTTPSLLFLGMLRFVVVVALTIVCSGLILMWHQDILNLLWHMPESKLMLFFWNIVSWLLSLLLAAVAGLLSYFVAQILFCVFIMDYMSRITEQKVTGRVDGALSASFIGLFLHLIAQEIPRTIVPVIFMLIVMLAGLLTPLGPVITVLSSLVAGIFLAWDNTDLVPARRMESFGKRFTYLKKNLMFHMGFGICFLVPWVNIVLLSFAPVGATLYYIEKDDNS</sequence>
<evidence type="ECO:0000256" key="4">
    <source>
        <dbReference type="ARBA" id="ARBA00023136"/>
    </source>
</evidence>
<evidence type="ECO:0000256" key="2">
    <source>
        <dbReference type="ARBA" id="ARBA00022692"/>
    </source>
</evidence>
<feature type="transmembrane region" description="Helical" evidence="5">
    <location>
        <begin position="112"/>
        <end position="132"/>
    </location>
</feature>
<evidence type="ECO:0000256" key="1">
    <source>
        <dbReference type="ARBA" id="ARBA00004141"/>
    </source>
</evidence>
<dbReference type="Proteomes" id="UP000191931">
    <property type="component" value="Unassembled WGS sequence"/>
</dbReference>
<keyword evidence="4 5" id="KW-0472">Membrane</keyword>
<keyword evidence="7" id="KW-1185">Reference proteome</keyword>
<evidence type="ECO:0000313" key="7">
    <source>
        <dbReference type="Proteomes" id="UP000191931"/>
    </source>
</evidence>
<comment type="subcellular location">
    <subcellularLocation>
        <location evidence="1">Membrane</location>
        <topology evidence="1">Multi-pass membrane protein</topology>
    </subcellularLocation>
</comment>
<evidence type="ECO:0008006" key="8">
    <source>
        <dbReference type="Google" id="ProtNLM"/>
    </source>
</evidence>
<reference evidence="6 7" key="1">
    <citation type="submission" date="2017-03" db="EMBL/GenBank/DDBJ databases">
        <authorList>
            <person name="Afonso C.L."/>
            <person name="Miller P.J."/>
            <person name="Scott M.A."/>
            <person name="Spackman E."/>
            <person name="Goraichik I."/>
            <person name="Dimitrov K.M."/>
            <person name="Suarez D.L."/>
            <person name="Swayne D.E."/>
        </authorList>
    </citation>
    <scope>NUCLEOTIDE SEQUENCE [LARGE SCALE GENOMIC DNA]</scope>
    <source>
        <strain evidence="6">PRJEB14757</strain>
    </source>
</reference>
<organism evidence="6 7">
    <name type="scientific">Desulfamplus magnetovallimortis</name>
    <dbReference type="NCBI Taxonomy" id="1246637"/>
    <lineage>
        <taxon>Bacteria</taxon>
        <taxon>Pseudomonadati</taxon>
        <taxon>Thermodesulfobacteriota</taxon>
        <taxon>Desulfobacteria</taxon>
        <taxon>Desulfobacterales</taxon>
        <taxon>Desulfobacteraceae</taxon>
        <taxon>Desulfamplus</taxon>
    </lineage>
</organism>
<dbReference type="STRING" id="1246637.MTBBW1_2300012"/>
<feature type="transmembrane region" description="Helical" evidence="5">
    <location>
        <begin position="201"/>
        <end position="233"/>
    </location>
</feature>
<gene>
    <name evidence="6" type="ORF">MTBBW1_2300012</name>
</gene>
<proteinExistence type="predicted"/>
<evidence type="ECO:0000313" key="6">
    <source>
        <dbReference type="EMBL" id="SLM30540.1"/>
    </source>
</evidence>